<comment type="similarity">
    <text evidence="2 9">Belongs to the Orn/Lys/Arg decarboxylase class-II family.</text>
</comment>
<evidence type="ECO:0000313" key="13">
    <source>
        <dbReference type="Proteomes" id="UP000231019"/>
    </source>
</evidence>
<dbReference type="EMBL" id="PFFQ01000052">
    <property type="protein sequence ID" value="PIW15483.1"/>
    <property type="molecule type" value="Genomic_DNA"/>
</dbReference>
<keyword evidence="4" id="KW-0456">Lyase</keyword>
<dbReference type="InterPro" id="IPR022657">
    <property type="entry name" value="De-COase2_CS"/>
</dbReference>
<dbReference type="Gene3D" id="2.40.37.10">
    <property type="entry name" value="Lyase, Ornithine Decarboxylase, Chain A, domain 1"/>
    <property type="match status" value="1"/>
</dbReference>
<evidence type="ECO:0000256" key="9">
    <source>
        <dbReference type="RuleBase" id="RU003737"/>
    </source>
</evidence>
<evidence type="ECO:0000259" key="11">
    <source>
        <dbReference type="Pfam" id="PF02784"/>
    </source>
</evidence>
<evidence type="ECO:0000256" key="3">
    <source>
        <dbReference type="ARBA" id="ARBA00022898"/>
    </source>
</evidence>
<dbReference type="Proteomes" id="UP000231019">
    <property type="component" value="Unassembled WGS sequence"/>
</dbReference>
<evidence type="ECO:0000313" key="12">
    <source>
        <dbReference type="EMBL" id="PIW15483.1"/>
    </source>
</evidence>
<dbReference type="Pfam" id="PF00278">
    <property type="entry name" value="Orn_DAP_Arg_deC"/>
    <property type="match status" value="1"/>
</dbReference>
<comment type="cofactor">
    <cofactor evidence="1 8">
        <name>pyridoxal 5'-phosphate</name>
        <dbReference type="ChEBI" id="CHEBI:597326"/>
    </cofactor>
</comment>
<sequence length="487" mass="53699">MDSSLNQWARLNTETQKRITKFQPKSKKIANKIKISNPLTQRAEASIIGLNLLSDSISRFWKEIHIPVKKIPSSLTFNRIHQLQENLRAVPEKYYGSSFYLFSETALAEAAENFENCLPGVTPFYAIKANDRPEILSFLAHRGWSFDAASAAEVYKLAELGVSGERIILANPFKDKPTVESILNHAVCMTTADSPEELQKLARAFANAPHQPKVLIRITLPSEGVQTDLGVKFGCPPIQAVKLLEMCLELGLKAEGISFHVGTQSWNPENYARHLEGAIWVLKEFAYRTGLELKLIDIGGGFPWGSADGSGPEQVMKLLNAVGEMTRLAQAEGYVLQAQPGRVICAGAYTLVSTVIGKANRNGRPWFYLSDGVYGAYNGVLYDHQPYLFLPVNRSIESLRENVSESVVCGPTCDGVDIMARDISLPEDLEVGEYLFSPDIGAYSMVAASQFNGFAQAPILSQANLEREILLHIEPTEPSELNLPLAV</sequence>
<name>A0A2M7G1B1_9BACT</name>
<comment type="caution">
    <text evidence="12">The sequence shown here is derived from an EMBL/GenBank/DDBJ whole genome shotgun (WGS) entry which is preliminary data.</text>
</comment>
<feature type="domain" description="Orn/DAP/Arg decarboxylase 2 C-terminal" evidence="10">
    <location>
        <begin position="347"/>
        <end position="441"/>
    </location>
</feature>
<feature type="active site" description="Proton donor" evidence="8">
    <location>
        <position position="413"/>
    </location>
</feature>
<proteinExistence type="inferred from homology"/>
<dbReference type="AlphaFoldDB" id="A0A2M7G1B1"/>
<dbReference type="PRINTS" id="PR01179">
    <property type="entry name" value="ODADCRBXLASE"/>
</dbReference>
<evidence type="ECO:0000256" key="4">
    <source>
        <dbReference type="ARBA" id="ARBA00023239"/>
    </source>
</evidence>
<dbReference type="PRINTS" id="PR01182">
    <property type="entry name" value="ORNDCRBXLASE"/>
</dbReference>
<dbReference type="PROSITE" id="PS00879">
    <property type="entry name" value="ODR_DC_2_2"/>
    <property type="match status" value="1"/>
</dbReference>
<evidence type="ECO:0000259" key="10">
    <source>
        <dbReference type="Pfam" id="PF00278"/>
    </source>
</evidence>
<dbReference type="GO" id="GO:0033387">
    <property type="term" value="P:putrescine biosynthetic process from arginine, via ornithine"/>
    <property type="evidence" value="ECO:0007669"/>
    <property type="project" value="TreeGrafter"/>
</dbReference>
<dbReference type="PANTHER" id="PTHR11482:SF6">
    <property type="entry name" value="ORNITHINE DECARBOXYLASE 1-RELATED"/>
    <property type="match status" value="1"/>
</dbReference>
<gene>
    <name evidence="12" type="ORF">COW36_16905</name>
</gene>
<dbReference type="InterPro" id="IPR022653">
    <property type="entry name" value="De-COase2_pyr-phos_BS"/>
</dbReference>
<reference evidence="12 13" key="1">
    <citation type="submission" date="2017-09" db="EMBL/GenBank/DDBJ databases">
        <title>Depth-based differentiation of microbial function through sediment-hosted aquifers and enrichment of novel symbionts in the deep terrestrial subsurface.</title>
        <authorList>
            <person name="Probst A.J."/>
            <person name="Ladd B."/>
            <person name="Jarett J.K."/>
            <person name="Geller-Mcgrath D.E."/>
            <person name="Sieber C.M."/>
            <person name="Emerson J.B."/>
            <person name="Anantharaman K."/>
            <person name="Thomas B.C."/>
            <person name="Malmstrom R."/>
            <person name="Stieglmeier M."/>
            <person name="Klingl A."/>
            <person name="Woyke T."/>
            <person name="Ryan C.M."/>
            <person name="Banfield J.F."/>
        </authorList>
    </citation>
    <scope>NUCLEOTIDE SEQUENCE [LARGE SCALE GENOMIC DNA]</scope>
    <source>
        <strain evidence="12">CG17_big_fil_post_rev_8_21_14_2_50_48_46</strain>
    </source>
</reference>
<dbReference type="CDD" id="cd00622">
    <property type="entry name" value="PLPDE_III_ODC"/>
    <property type="match status" value="1"/>
</dbReference>
<dbReference type="Pfam" id="PF02784">
    <property type="entry name" value="Orn_Arg_deC_N"/>
    <property type="match status" value="1"/>
</dbReference>
<dbReference type="PROSITE" id="PS00878">
    <property type="entry name" value="ODR_DC_2_1"/>
    <property type="match status" value="1"/>
</dbReference>
<dbReference type="Gene3D" id="3.20.20.10">
    <property type="entry name" value="Alanine racemase"/>
    <property type="match status" value="1"/>
</dbReference>
<dbReference type="InterPro" id="IPR002433">
    <property type="entry name" value="Orn_de-COase"/>
</dbReference>
<comment type="pathway">
    <text evidence="5">Amine and polyamine biosynthesis; putrescine biosynthesis via L-ornithine pathway; putrescine from L-ornithine: step 1/1.</text>
</comment>
<organism evidence="12 13">
    <name type="scientific">bacterium (Candidatus Blackallbacteria) CG17_big_fil_post_rev_8_21_14_2_50_48_46</name>
    <dbReference type="NCBI Taxonomy" id="2014261"/>
    <lineage>
        <taxon>Bacteria</taxon>
        <taxon>Candidatus Blackallbacteria</taxon>
    </lineage>
</organism>
<dbReference type="PANTHER" id="PTHR11482">
    <property type="entry name" value="ARGININE/DIAMINOPIMELATE/ORNITHINE DECARBOXYLASE"/>
    <property type="match status" value="1"/>
</dbReference>
<evidence type="ECO:0000256" key="2">
    <source>
        <dbReference type="ARBA" id="ARBA00008872"/>
    </source>
</evidence>
<dbReference type="SUPFAM" id="SSF50621">
    <property type="entry name" value="Alanine racemase C-terminal domain-like"/>
    <property type="match status" value="1"/>
</dbReference>
<evidence type="ECO:0000256" key="6">
    <source>
        <dbReference type="ARBA" id="ARBA00034138"/>
    </source>
</evidence>
<evidence type="ECO:0000256" key="8">
    <source>
        <dbReference type="PIRSR" id="PIRSR600183-50"/>
    </source>
</evidence>
<protein>
    <recommendedName>
        <fullName evidence="6">ornithine decarboxylase</fullName>
        <ecNumber evidence="6">4.1.1.17</ecNumber>
    </recommendedName>
</protein>
<comment type="catalytic activity">
    <reaction evidence="7">
        <text>L-ornithine + H(+) = putrescine + CO2</text>
        <dbReference type="Rhea" id="RHEA:22964"/>
        <dbReference type="ChEBI" id="CHEBI:15378"/>
        <dbReference type="ChEBI" id="CHEBI:16526"/>
        <dbReference type="ChEBI" id="CHEBI:46911"/>
        <dbReference type="ChEBI" id="CHEBI:326268"/>
        <dbReference type="EC" id="4.1.1.17"/>
    </reaction>
</comment>
<dbReference type="InterPro" id="IPR029066">
    <property type="entry name" value="PLP-binding_barrel"/>
</dbReference>
<accession>A0A2M7G1B1</accession>
<evidence type="ECO:0000256" key="1">
    <source>
        <dbReference type="ARBA" id="ARBA00001933"/>
    </source>
</evidence>
<keyword evidence="3 8" id="KW-0663">Pyridoxal phosphate</keyword>
<dbReference type="InterPro" id="IPR000183">
    <property type="entry name" value="Orn/DAP/Arg_de-COase"/>
</dbReference>
<dbReference type="InterPro" id="IPR022644">
    <property type="entry name" value="De-COase2_N"/>
</dbReference>
<evidence type="ECO:0000256" key="7">
    <source>
        <dbReference type="ARBA" id="ARBA00049127"/>
    </source>
</evidence>
<dbReference type="EC" id="4.1.1.17" evidence="6"/>
<dbReference type="FunFam" id="3.20.20.10:FF:000008">
    <property type="entry name" value="Ornithine decarboxylase"/>
    <property type="match status" value="1"/>
</dbReference>
<dbReference type="GO" id="GO:0005737">
    <property type="term" value="C:cytoplasm"/>
    <property type="evidence" value="ECO:0007669"/>
    <property type="project" value="TreeGrafter"/>
</dbReference>
<feature type="modified residue" description="N6-(pyridoxal phosphate)lysine" evidence="8">
    <location>
        <position position="128"/>
    </location>
</feature>
<feature type="domain" description="Orn/DAP/Arg decarboxylase 2 N-terminal" evidence="11">
    <location>
        <begin position="107"/>
        <end position="346"/>
    </location>
</feature>
<dbReference type="GO" id="GO:0004586">
    <property type="term" value="F:ornithine decarboxylase activity"/>
    <property type="evidence" value="ECO:0007669"/>
    <property type="project" value="UniProtKB-EC"/>
</dbReference>
<evidence type="ECO:0000256" key="5">
    <source>
        <dbReference type="ARBA" id="ARBA00034115"/>
    </source>
</evidence>
<dbReference type="InterPro" id="IPR009006">
    <property type="entry name" value="Ala_racemase/Decarboxylase_C"/>
</dbReference>
<dbReference type="InterPro" id="IPR022643">
    <property type="entry name" value="De-COase2_C"/>
</dbReference>
<dbReference type="SUPFAM" id="SSF51419">
    <property type="entry name" value="PLP-binding barrel"/>
    <property type="match status" value="1"/>
</dbReference>